<feature type="domain" description="Mon2/Sec7/BIG1-like HDS" evidence="3">
    <location>
        <begin position="948"/>
        <end position="1016"/>
    </location>
</feature>
<dbReference type="Proteomes" id="UP000663828">
    <property type="component" value="Unassembled WGS sequence"/>
</dbReference>
<keyword evidence="2" id="KW-1133">Transmembrane helix</keyword>
<name>A0A815LYY7_ADIRI</name>
<feature type="transmembrane region" description="Helical" evidence="2">
    <location>
        <begin position="1308"/>
        <end position="1331"/>
    </location>
</feature>
<comment type="caution">
    <text evidence="4">The sequence shown here is derived from an EMBL/GenBank/DDBJ whole genome shotgun (WGS) entry which is preliminary data.</text>
</comment>
<sequence length="1877" mass="215400">MAQWLADVQQEAERTHNLLLREFCQQLSDYLSHGTTLHYGREKILEFIRSCLETETVQIGTLVSRGFETLIAEEESCRECTNQDKQDFLQYTFDAFPNGSPFVERELISCIRAILSFVRTQCLVLSGHVLCKFIQFTLGILRTTNPDLRRETCQLCASKLEAFYNFRPLVPKEERHYSEDGNLVLSQFEVDYYKQLLTLMEYQTTLVNELSRKHDQTLQRIFVLELHDLLIRSLSRTVYFYQPFIDFIWKKYSPAVISFLGSPIIDARCIMYVKNNASDPHLRRTVYRIILNLICFIAPIGSLRSVSETLFQRLCLSQATNERSDLLIVLNEVITSRSLISLISPPWIHSTEATNDSDLSLFRKIISIIAECSSSDDRALVNNAYLCLNHCLEQLIKFSTEATFLDTDEEQAIRKVYKKYGYPIVPLFIDTNYVLPLIKSDNSNRDEKDNEINLTAESSTLEKVQFYIVHLKILLKTSDQQHITAVSDFDDALLQFSSFISNEYASKMSISSDTSTTIVTNPDGIYATTIWFLWFCSRRQFQQLFDSNMPSTISKSAFITDIMNSGLMLCIEPDWMDTLYDVYFEQFDVFDGLSDQFKGVLHQMFLDIRPFNIRSIKQAIGDSTSKHDGHLTALSVCHRLVQVCWSALLGALTPMLTKNHSMDADLASSNMVLSNTISEKFIETHELVFQGLKLVFQLAVTVGLPNNACYVLHCVASTIEQGWIMDNVMAINFILQLYMNDINNCPSVAYKHILRCCVHLCLLEMQCCPPKEKLDLTIHQHGHVSYELSNGNTSSSSNDSSTSSLLQLSNIDKTGHIHDKSCANILQALSCRSDKLFELVARHLDLDSLLEFFEQMRLLTETPVPKRTVENFPSPPQNLFPMHAVIERVGDMTLGIIASLRPRYHVCKVWSCVSQLFIQGATHRDIQLAKRTISHMHRDLRSWLSVRPEYPNFQLNETFFKPFEHLICTEQCDSIVENQIVNSICELVELNTNAIMSGWRSIFACLKTVKIEQHRHSIGTKNSTSRENRTDEDETEQAGVELYRVNAILEVLEAFFSCENLNVISQASVDCLQCLFCYLREPGIPMKVPLRKLLSHPCLEPFTPMVNSPFGDSFDENDEEHNQIELVMPALNMIQKFTTIFVHCYVTSSDHVFATKKRTRQFESTSFTYSTFSNFSPSFFSYLDLSISPETILRSFELKLVGYMRQLSDDLDLIDNTTHLLNVWSYMIEGLTDTIFSCSNHYHIKIIDQYFHILKLTFDSVGHRFSIYLICCVIIPWLQSFVCSNFLKMTSSLRKLTIFRRHAQRQNSTFMNITAWRLFLGNLLEHILYIFEMAKEFEEYHHILFDCFQSMLIDWLCVANEYVGRLGLSCIKHLLTHISHKFDQTLRSICIDNLQHALLLTSLPTEYLIYEFLISSPEDLLRNVRVYIQNDPNSSSSCGLANGDMSIFPLCQQLFNEHSQQQPTKIPEGKIFRFTFRTVPTAPTNDPSPHEIQMKTFVYLNYFHLQLIHMIGELNWSELIPSLSQTIDLAERFDITSNIFGLKSIFQQLFTFEPAAVTFQHVKRIAFQYIVDYLMRGVKDELVKHSIDSANLHMQQGNDEQTVNDVDAYESFPETSSPKQQMVGNIEKKVGFFGHFAKALDASSCNYIELLKMLSDGIANLLFTGCNRLEAHLETDSYGLYLLRADQDLIDKFLPPSSIPAVSRRSSVSENEVEYFIVNQEMICRVLNDYKPARKAETPTSPLPPSIQRKSSINPAPSPSTHQRFFSQSLFNEHTKVNTDEQRSLQEILSSRYAEHVTVALKLYVDGWNDLCLYLAKSLQDNGCWISTSGSGNCLLMPSLERWLFVCATNATNRQLKNLLLDILIKYGGKDAILSRT</sequence>
<evidence type="ECO:0000256" key="1">
    <source>
        <dbReference type="SAM" id="MobiDB-lite"/>
    </source>
</evidence>
<dbReference type="Pfam" id="PF09324">
    <property type="entry name" value="Sec7-like_HDS"/>
    <property type="match status" value="1"/>
</dbReference>
<evidence type="ECO:0000313" key="4">
    <source>
        <dbReference type="EMBL" id="CAF1412256.1"/>
    </source>
</evidence>
<evidence type="ECO:0000313" key="5">
    <source>
        <dbReference type="Proteomes" id="UP000663828"/>
    </source>
</evidence>
<dbReference type="InterPro" id="IPR015403">
    <property type="entry name" value="Mon2/Sec7/BIG1-like_HDS"/>
</dbReference>
<keyword evidence="5" id="KW-1185">Reference proteome</keyword>
<evidence type="ECO:0000256" key="2">
    <source>
        <dbReference type="SAM" id="Phobius"/>
    </source>
</evidence>
<proteinExistence type="predicted"/>
<feature type="region of interest" description="Disordered" evidence="1">
    <location>
        <begin position="1735"/>
        <end position="1758"/>
    </location>
</feature>
<keyword evidence="2" id="KW-0472">Membrane</keyword>
<reference evidence="4" key="1">
    <citation type="submission" date="2021-02" db="EMBL/GenBank/DDBJ databases">
        <authorList>
            <person name="Nowell W R."/>
        </authorList>
    </citation>
    <scope>NUCLEOTIDE SEQUENCE</scope>
</reference>
<feature type="compositionally biased region" description="Polar residues" evidence="1">
    <location>
        <begin position="1748"/>
        <end position="1758"/>
    </location>
</feature>
<dbReference type="EMBL" id="CAJNOR010003422">
    <property type="protein sequence ID" value="CAF1412256.1"/>
    <property type="molecule type" value="Genomic_DNA"/>
</dbReference>
<organism evidence="4 5">
    <name type="scientific">Adineta ricciae</name>
    <name type="common">Rotifer</name>
    <dbReference type="NCBI Taxonomy" id="249248"/>
    <lineage>
        <taxon>Eukaryota</taxon>
        <taxon>Metazoa</taxon>
        <taxon>Spiralia</taxon>
        <taxon>Gnathifera</taxon>
        <taxon>Rotifera</taxon>
        <taxon>Eurotatoria</taxon>
        <taxon>Bdelloidea</taxon>
        <taxon>Adinetida</taxon>
        <taxon>Adinetidae</taxon>
        <taxon>Adineta</taxon>
    </lineage>
</organism>
<evidence type="ECO:0000259" key="3">
    <source>
        <dbReference type="Pfam" id="PF09324"/>
    </source>
</evidence>
<protein>
    <recommendedName>
        <fullName evidence="3">Mon2/Sec7/BIG1-like HDS domain-containing protein</fullName>
    </recommendedName>
</protein>
<feature type="transmembrane region" description="Helical" evidence="2">
    <location>
        <begin position="1265"/>
        <end position="1287"/>
    </location>
</feature>
<keyword evidence="2" id="KW-0812">Transmembrane</keyword>
<gene>
    <name evidence="4" type="ORF">XAT740_LOCUS34734</name>
</gene>
<accession>A0A815LYY7</accession>